<dbReference type="PROSITE" id="PS01306">
    <property type="entry name" value="UPF0054"/>
    <property type="match status" value="1"/>
</dbReference>
<evidence type="ECO:0000256" key="5">
    <source>
        <dbReference type="ARBA" id="ARBA00022759"/>
    </source>
</evidence>
<dbReference type="InterPro" id="IPR020549">
    <property type="entry name" value="YbeY_CS"/>
</dbReference>
<sequence>MTLLSQIDLDVQYAVSEERLPPLPDFQMWAEAALANRRESAELVIRLVDEIESAALNQQYRNTAGATNVLSFPFQAPPQVESDLLGDLVICAPLVLQQAIEQQKAEQAHWAHMVVHGVLHLLGYDHIEVAQIDEMENLEVGILAQLGFPDPYT</sequence>
<dbReference type="PANTHER" id="PTHR46986">
    <property type="entry name" value="ENDORIBONUCLEASE YBEY, CHLOROPLASTIC"/>
    <property type="match status" value="1"/>
</dbReference>
<dbReference type="GO" id="GO:0004222">
    <property type="term" value="F:metalloendopeptidase activity"/>
    <property type="evidence" value="ECO:0007669"/>
    <property type="project" value="InterPro"/>
</dbReference>
<keyword evidence="3" id="KW-0540">Nuclease</keyword>
<evidence type="ECO:0000256" key="2">
    <source>
        <dbReference type="ARBA" id="ARBA00010875"/>
    </source>
</evidence>
<comment type="similarity">
    <text evidence="2">Belongs to the endoribonuclease YbeY family.</text>
</comment>
<reference evidence="8" key="1">
    <citation type="submission" date="2018-06" db="EMBL/GenBank/DDBJ databases">
        <authorList>
            <person name="Zhirakovskaya E."/>
        </authorList>
    </citation>
    <scope>NUCLEOTIDE SEQUENCE</scope>
</reference>
<keyword evidence="6 8" id="KW-0378">Hydrolase</keyword>
<gene>
    <name evidence="8" type="ORF">MNBD_GAMMA26-2693</name>
</gene>
<keyword evidence="7" id="KW-0862">Zinc</keyword>
<protein>
    <submittedName>
        <fullName evidence="8">Metal-dependent hydrolase YbeY, involved in rRNA and/or ribosome maturation and assembly</fullName>
    </submittedName>
</protein>
<dbReference type="EMBL" id="UOFX01000082">
    <property type="protein sequence ID" value="VAX11216.1"/>
    <property type="molecule type" value="Genomic_DNA"/>
</dbReference>
<dbReference type="HAMAP" id="MF_00009">
    <property type="entry name" value="Endoribonucl_YbeY"/>
    <property type="match status" value="1"/>
</dbReference>
<evidence type="ECO:0000256" key="4">
    <source>
        <dbReference type="ARBA" id="ARBA00022723"/>
    </source>
</evidence>
<dbReference type="Gene3D" id="3.40.390.30">
    <property type="entry name" value="Metalloproteases ('zincins'), catalytic domain"/>
    <property type="match status" value="1"/>
</dbReference>
<evidence type="ECO:0000256" key="6">
    <source>
        <dbReference type="ARBA" id="ARBA00022801"/>
    </source>
</evidence>
<keyword evidence="5" id="KW-0255">Endonuclease</keyword>
<evidence type="ECO:0000256" key="7">
    <source>
        <dbReference type="ARBA" id="ARBA00022833"/>
    </source>
</evidence>
<dbReference type="NCBIfam" id="TIGR00043">
    <property type="entry name" value="rRNA maturation RNase YbeY"/>
    <property type="match status" value="1"/>
</dbReference>
<dbReference type="GO" id="GO:0046872">
    <property type="term" value="F:metal ion binding"/>
    <property type="evidence" value="ECO:0007669"/>
    <property type="project" value="UniProtKB-KW"/>
</dbReference>
<dbReference type="InterPro" id="IPR002036">
    <property type="entry name" value="YbeY"/>
</dbReference>
<accession>A0A3B1AYQ6</accession>
<dbReference type="Pfam" id="PF02130">
    <property type="entry name" value="YbeY"/>
    <property type="match status" value="1"/>
</dbReference>
<dbReference type="AlphaFoldDB" id="A0A3B1AYQ6"/>
<organism evidence="8">
    <name type="scientific">hydrothermal vent metagenome</name>
    <dbReference type="NCBI Taxonomy" id="652676"/>
    <lineage>
        <taxon>unclassified sequences</taxon>
        <taxon>metagenomes</taxon>
        <taxon>ecological metagenomes</taxon>
    </lineage>
</organism>
<dbReference type="GO" id="GO:0006364">
    <property type="term" value="P:rRNA processing"/>
    <property type="evidence" value="ECO:0007669"/>
    <property type="project" value="InterPro"/>
</dbReference>
<keyword evidence="4" id="KW-0479">Metal-binding</keyword>
<evidence type="ECO:0000256" key="3">
    <source>
        <dbReference type="ARBA" id="ARBA00022722"/>
    </source>
</evidence>
<dbReference type="GO" id="GO:0004519">
    <property type="term" value="F:endonuclease activity"/>
    <property type="evidence" value="ECO:0007669"/>
    <property type="project" value="UniProtKB-KW"/>
</dbReference>
<dbReference type="InterPro" id="IPR023091">
    <property type="entry name" value="MetalPrtase_cat_dom_sf_prd"/>
</dbReference>
<dbReference type="PANTHER" id="PTHR46986:SF1">
    <property type="entry name" value="ENDORIBONUCLEASE YBEY, CHLOROPLASTIC"/>
    <property type="match status" value="1"/>
</dbReference>
<proteinExistence type="inferred from homology"/>
<evidence type="ECO:0000256" key="1">
    <source>
        <dbReference type="ARBA" id="ARBA00001947"/>
    </source>
</evidence>
<dbReference type="SUPFAM" id="SSF55486">
    <property type="entry name" value="Metalloproteases ('zincins'), catalytic domain"/>
    <property type="match status" value="1"/>
</dbReference>
<comment type="cofactor">
    <cofactor evidence="1">
        <name>Zn(2+)</name>
        <dbReference type="ChEBI" id="CHEBI:29105"/>
    </cofactor>
</comment>
<evidence type="ECO:0000313" key="8">
    <source>
        <dbReference type="EMBL" id="VAX11216.1"/>
    </source>
</evidence>
<name>A0A3B1AYQ6_9ZZZZ</name>